<dbReference type="KEGG" id="scya:EJ357_42530"/>
<feature type="region of interest" description="Disordered" evidence="1">
    <location>
        <begin position="40"/>
        <end position="96"/>
    </location>
</feature>
<gene>
    <name evidence="2" type="ORF">EJ357_42530</name>
</gene>
<reference evidence="2 3" key="1">
    <citation type="journal article" date="2019" name="Int. J. Syst. Evol. Microbiol.">
        <title>Streptomyces cyaneochromogenes sp. nov., a blue pigment-producing actinomycete from manganese-contaminated soil.</title>
        <authorList>
            <person name="Tang X."/>
            <person name="Zhao J."/>
            <person name="Li K."/>
            <person name="Chen Z."/>
            <person name="Sun Y."/>
            <person name="Gao J."/>
        </authorList>
    </citation>
    <scope>NUCLEOTIDE SEQUENCE [LARGE SCALE GENOMIC DNA]</scope>
    <source>
        <strain evidence="2 3">MK-45</strain>
    </source>
</reference>
<accession>A0A3Q9EUB4</accession>
<evidence type="ECO:0000256" key="1">
    <source>
        <dbReference type="SAM" id="MobiDB-lite"/>
    </source>
</evidence>
<dbReference type="EMBL" id="CP034539">
    <property type="protein sequence ID" value="AZQ39290.1"/>
    <property type="molecule type" value="Genomic_DNA"/>
</dbReference>
<dbReference type="AlphaFoldDB" id="A0A3Q9EUB4"/>
<evidence type="ECO:0000313" key="2">
    <source>
        <dbReference type="EMBL" id="AZQ39290.1"/>
    </source>
</evidence>
<name>A0A3Q9EUB4_9ACTN</name>
<feature type="compositionally biased region" description="Low complexity" evidence="1">
    <location>
        <begin position="47"/>
        <end position="69"/>
    </location>
</feature>
<proteinExistence type="predicted"/>
<dbReference type="Proteomes" id="UP000280298">
    <property type="component" value="Chromosome"/>
</dbReference>
<dbReference type="RefSeq" id="WP_126397420.1">
    <property type="nucleotide sequence ID" value="NZ_CP034539.1"/>
</dbReference>
<feature type="compositionally biased region" description="Basic and acidic residues" evidence="1">
    <location>
        <begin position="70"/>
        <end position="86"/>
    </location>
</feature>
<evidence type="ECO:0000313" key="3">
    <source>
        <dbReference type="Proteomes" id="UP000280298"/>
    </source>
</evidence>
<organism evidence="2 3">
    <name type="scientific">Streptomyces cyaneochromogenes</name>
    <dbReference type="NCBI Taxonomy" id="2496836"/>
    <lineage>
        <taxon>Bacteria</taxon>
        <taxon>Bacillati</taxon>
        <taxon>Actinomycetota</taxon>
        <taxon>Actinomycetes</taxon>
        <taxon>Kitasatosporales</taxon>
        <taxon>Streptomycetaceae</taxon>
        <taxon>Streptomyces</taxon>
    </lineage>
</organism>
<keyword evidence="3" id="KW-1185">Reference proteome</keyword>
<protein>
    <submittedName>
        <fullName evidence="2">Uncharacterized protein</fullName>
    </submittedName>
</protein>
<sequence length="96" mass="10023">MTLALRDGARVALVAVVAAEWCDAFGVATRGRVQMELELRDAEPGRSSDAAPGYGSAAPASAPSGTPAVARRERTSSAQGQDRRMPVDTPRTPVTE</sequence>